<keyword evidence="2" id="KW-0808">Transferase</keyword>
<dbReference type="InterPro" id="IPR000477">
    <property type="entry name" value="RT_dom"/>
</dbReference>
<evidence type="ECO:0000259" key="1">
    <source>
        <dbReference type="PROSITE" id="PS50878"/>
    </source>
</evidence>
<dbReference type="NCBIfam" id="NF041748">
    <property type="entry name" value="Drt3b"/>
    <property type="match status" value="1"/>
</dbReference>
<sequence>MLEVTLSKYIKLIKNDFNRVLLTDVLPYELPFIFTNEGFYHALNSGIIKESGFLKGIFLKKSDNKPYEYYIKKDKESDRKLYLIHPANQIEFTELYKKYSTLITHLCSRSSYSLRAANSIASLYYEKSQTKPHDKYKDEGVEGDIEESSPKYASSFFKYKKYDFLYKFYDSYEFHRIEKKFHSLFKLDISKCFDSISTSMLVNSLRTEERAKHAQKQNNFENFFSSSLERANYGRTHGIVIGPEFSRIFAEIILQSIDINIKNTLIENGYEEGSDYVIKRYVDDYFLFYNKEKIKNDILIIIKKNLEKFKLYCNESKYLQYNTPIITSVTSAKIKIQERLETLFDIFDYESSISREDDNSSPHHNISIINNLSRHDLLANRAIRDIKCLVKDSAVDFNSITGYFFTLIKIKTSAIDREYTETDNDIQQERLCRFILIILELSFFIYSMDLRVRSTYLLSQIIIISHKLSNKLKCEKRERILKKISDESNSILNFFIKNRPVHNLEILNLIITLGVFFDTNKLPPSKLQELIGLNDKSGRYFELMVGLFYIKKDKNYSKVKMKIISFIKKILNNKNSFSDSELTHLFFDTIACPYISKKHKIEIIIVMLKSNNQSIDNVDYIFYLLSKRTWFIEWKNEEAIIEKLLLKKELRTPYGS</sequence>
<proteinExistence type="predicted"/>
<feature type="domain" description="Reverse transcriptase" evidence="1">
    <location>
        <begin position="76"/>
        <end position="351"/>
    </location>
</feature>
<dbReference type="AlphaFoldDB" id="A0AAI9HK00"/>
<dbReference type="PROSITE" id="PS50878">
    <property type="entry name" value="RT_POL"/>
    <property type="match status" value="1"/>
</dbReference>
<protein>
    <submittedName>
        <fullName evidence="2">RNA-directed DNA polymerase</fullName>
    </submittedName>
</protein>
<dbReference type="RefSeq" id="WP_134216362.1">
    <property type="nucleotide sequence ID" value="NZ_CAXOME010000019.1"/>
</dbReference>
<keyword evidence="2" id="KW-0548">Nucleotidyltransferase</keyword>
<evidence type="ECO:0000313" key="2">
    <source>
        <dbReference type="EMBL" id="EMN4146664.1"/>
    </source>
</evidence>
<comment type="caution">
    <text evidence="2">The sequence shown here is derived from an EMBL/GenBank/DDBJ whole genome shotgun (WGS) entry which is preliminary data.</text>
</comment>
<dbReference type="GO" id="GO:0003964">
    <property type="term" value="F:RNA-directed DNA polymerase activity"/>
    <property type="evidence" value="ECO:0007669"/>
    <property type="project" value="UniProtKB-KW"/>
</dbReference>
<keyword evidence="2" id="KW-0695">RNA-directed DNA polymerase</keyword>
<dbReference type="Pfam" id="PF00078">
    <property type="entry name" value="RVT_1"/>
    <property type="match status" value="1"/>
</dbReference>
<dbReference type="EMBL" id="ABKLER030000018">
    <property type="protein sequence ID" value="EMN4146664.1"/>
    <property type="molecule type" value="Genomic_DNA"/>
</dbReference>
<dbReference type="CDD" id="cd01646">
    <property type="entry name" value="RT_Bac_retron_I"/>
    <property type="match status" value="1"/>
</dbReference>
<name>A0AAI9HK00_CITFR</name>
<accession>A0AAI9HK00</accession>
<organism evidence="2">
    <name type="scientific">Citrobacter freundii</name>
    <dbReference type="NCBI Taxonomy" id="546"/>
    <lineage>
        <taxon>Bacteria</taxon>
        <taxon>Pseudomonadati</taxon>
        <taxon>Pseudomonadota</taxon>
        <taxon>Gammaproteobacteria</taxon>
        <taxon>Enterobacterales</taxon>
        <taxon>Enterobacteriaceae</taxon>
        <taxon>Citrobacter</taxon>
        <taxon>Citrobacter freundii complex</taxon>
    </lineage>
</organism>
<gene>
    <name evidence="2" type="ORF">PQQ21_003967</name>
</gene>
<reference evidence="2" key="1">
    <citation type="submission" date="2024-02" db="EMBL/GenBank/DDBJ databases">
        <authorList>
            <consortium name="Clinical and Environmental Microbiology Branch: Whole genome sequencing antimicrobial resistance pathogens in the healthcare setting"/>
        </authorList>
    </citation>
    <scope>NUCLEOTIDE SEQUENCE</scope>
    <source>
        <strain evidence="2">2023GN-00102</strain>
    </source>
</reference>